<dbReference type="GO" id="GO:0051209">
    <property type="term" value="P:release of sequestered calcium ion into cytosol"/>
    <property type="evidence" value="ECO:0007669"/>
    <property type="project" value="TreeGrafter"/>
</dbReference>
<evidence type="ECO:0000256" key="3">
    <source>
        <dbReference type="ARBA" id="ARBA00022963"/>
    </source>
</evidence>
<keyword evidence="4" id="KW-0443">Lipid metabolism</keyword>
<evidence type="ECO:0000313" key="6">
    <source>
        <dbReference type="EMBL" id="CAF4401553.1"/>
    </source>
</evidence>
<dbReference type="Proteomes" id="UP000663844">
    <property type="component" value="Unassembled WGS sequence"/>
</dbReference>
<dbReference type="SUPFAM" id="SSF51695">
    <property type="entry name" value="PLC-like phosphodiesterases"/>
    <property type="match status" value="1"/>
</dbReference>
<sequence length="137" mass="15630">VTSDYPVILSFENHCSKSQQFKLAKYCEEILGDYLLTKPLDTHPLEPGVPLPSPNLLKRKILLKNKRLKLEVEKKQLDLFLRGLDTEVYNDNDMDSAANVEGEDGPVVFADNIKLRDDDDEAHPELNVYINDEAFNL</sequence>
<evidence type="ECO:0000259" key="5">
    <source>
        <dbReference type="SMART" id="SM00148"/>
    </source>
</evidence>
<dbReference type="PANTHER" id="PTHR10336">
    <property type="entry name" value="PHOSPHOINOSITIDE-SPECIFIC PHOSPHOLIPASE C FAMILY PROTEIN"/>
    <property type="match status" value="1"/>
</dbReference>
<proteinExistence type="predicted"/>
<feature type="non-terminal residue" evidence="6">
    <location>
        <position position="137"/>
    </location>
</feature>
<evidence type="ECO:0000256" key="4">
    <source>
        <dbReference type="ARBA" id="ARBA00023098"/>
    </source>
</evidence>
<reference evidence="6" key="1">
    <citation type="submission" date="2021-02" db="EMBL/GenBank/DDBJ databases">
        <authorList>
            <person name="Nowell W R."/>
        </authorList>
    </citation>
    <scope>NUCLEOTIDE SEQUENCE</scope>
</reference>
<dbReference type="GO" id="GO:0046488">
    <property type="term" value="P:phosphatidylinositol metabolic process"/>
    <property type="evidence" value="ECO:0007669"/>
    <property type="project" value="TreeGrafter"/>
</dbReference>
<evidence type="ECO:0000256" key="2">
    <source>
        <dbReference type="ARBA" id="ARBA00022801"/>
    </source>
</evidence>
<feature type="domain" description="Phosphatidylinositol-specific phospholipase C X" evidence="5">
    <location>
        <begin position="1"/>
        <end position="66"/>
    </location>
</feature>
<gene>
    <name evidence="6" type="ORF">OXD698_LOCUS51487</name>
</gene>
<dbReference type="GO" id="GO:0004435">
    <property type="term" value="F:phosphatidylinositol-4,5-bisphosphate phospholipase C activity"/>
    <property type="evidence" value="ECO:0007669"/>
    <property type="project" value="UniProtKB-EC"/>
</dbReference>
<dbReference type="GO" id="GO:0016042">
    <property type="term" value="P:lipid catabolic process"/>
    <property type="evidence" value="ECO:0007669"/>
    <property type="project" value="UniProtKB-KW"/>
</dbReference>
<dbReference type="PROSITE" id="PS50007">
    <property type="entry name" value="PIPLC_X_DOMAIN"/>
    <property type="match status" value="1"/>
</dbReference>
<protein>
    <recommendedName>
        <fullName evidence="1">phosphoinositide phospholipase C</fullName>
        <ecNumber evidence="1">3.1.4.11</ecNumber>
    </recommendedName>
</protein>
<name>A0A820P5X2_9BILA</name>
<comment type="caution">
    <text evidence="6">The sequence shown here is derived from an EMBL/GenBank/DDBJ whole genome shotgun (WGS) entry which is preliminary data.</text>
</comment>
<dbReference type="InterPro" id="IPR001192">
    <property type="entry name" value="PI-PLC_fam"/>
</dbReference>
<dbReference type="EC" id="3.1.4.11" evidence="1"/>
<dbReference type="GO" id="GO:0048015">
    <property type="term" value="P:phosphatidylinositol-mediated signaling"/>
    <property type="evidence" value="ECO:0007669"/>
    <property type="project" value="TreeGrafter"/>
</dbReference>
<keyword evidence="2" id="KW-0378">Hydrolase</keyword>
<organism evidence="6 7">
    <name type="scientific">Adineta steineri</name>
    <dbReference type="NCBI Taxonomy" id="433720"/>
    <lineage>
        <taxon>Eukaryota</taxon>
        <taxon>Metazoa</taxon>
        <taxon>Spiralia</taxon>
        <taxon>Gnathifera</taxon>
        <taxon>Rotifera</taxon>
        <taxon>Eurotatoria</taxon>
        <taxon>Bdelloidea</taxon>
        <taxon>Adinetida</taxon>
        <taxon>Adinetidae</taxon>
        <taxon>Adineta</taxon>
    </lineage>
</organism>
<dbReference type="AlphaFoldDB" id="A0A820P5X2"/>
<keyword evidence="3" id="KW-0442">Lipid degradation</keyword>
<dbReference type="PANTHER" id="PTHR10336:SF36">
    <property type="entry name" value="1-PHOSPHATIDYLINOSITOL 4,5-BISPHOSPHATE PHOSPHODIESTERASE BETA-4"/>
    <property type="match status" value="1"/>
</dbReference>
<dbReference type="InterPro" id="IPR017946">
    <property type="entry name" value="PLC-like_Pdiesterase_TIM-brl"/>
</dbReference>
<dbReference type="InterPro" id="IPR000909">
    <property type="entry name" value="PLipase_C_PInositol-sp_X_dom"/>
</dbReference>
<dbReference type="Pfam" id="PF00388">
    <property type="entry name" value="PI-PLC-X"/>
    <property type="match status" value="1"/>
</dbReference>
<feature type="non-terminal residue" evidence="6">
    <location>
        <position position="1"/>
    </location>
</feature>
<evidence type="ECO:0000256" key="1">
    <source>
        <dbReference type="ARBA" id="ARBA00012368"/>
    </source>
</evidence>
<dbReference type="SMART" id="SM00148">
    <property type="entry name" value="PLCXc"/>
    <property type="match status" value="1"/>
</dbReference>
<dbReference type="Gene3D" id="3.20.20.190">
    <property type="entry name" value="Phosphatidylinositol (PI) phosphodiesterase"/>
    <property type="match status" value="1"/>
</dbReference>
<dbReference type="EMBL" id="CAJOAZ010026484">
    <property type="protein sequence ID" value="CAF4401553.1"/>
    <property type="molecule type" value="Genomic_DNA"/>
</dbReference>
<evidence type="ECO:0000313" key="7">
    <source>
        <dbReference type="Proteomes" id="UP000663844"/>
    </source>
</evidence>
<accession>A0A820P5X2</accession>